<dbReference type="SUPFAM" id="SSF46955">
    <property type="entry name" value="Putative DNA-binding domain"/>
    <property type="match status" value="1"/>
</dbReference>
<dbReference type="Pfam" id="PF00376">
    <property type="entry name" value="MerR"/>
    <property type="match status" value="1"/>
</dbReference>
<feature type="domain" description="HTH merR-type" evidence="5">
    <location>
        <begin position="1"/>
        <end position="71"/>
    </location>
</feature>
<dbReference type="PANTHER" id="PTHR30204">
    <property type="entry name" value="REDOX-CYCLING DRUG-SENSING TRANSCRIPTIONAL ACTIVATOR SOXR"/>
    <property type="match status" value="1"/>
</dbReference>
<feature type="region of interest" description="Disordered" evidence="4">
    <location>
        <begin position="156"/>
        <end position="186"/>
    </location>
</feature>
<dbReference type="Pfam" id="PF09278">
    <property type="entry name" value="MerR-DNA-bind"/>
    <property type="match status" value="1"/>
</dbReference>
<name>A0A0B4XPW1_9GAMM</name>
<accession>A0A0B4XPW1</accession>
<evidence type="ECO:0000313" key="6">
    <source>
        <dbReference type="EMBL" id="AJD49261.1"/>
    </source>
</evidence>
<dbReference type="SMART" id="SM00422">
    <property type="entry name" value="HTH_MERR"/>
    <property type="match status" value="1"/>
</dbReference>
<proteinExistence type="predicted"/>
<evidence type="ECO:0000256" key="1">
    <source>
        <dbReference type="ARBA" id="ARBA00023015"/>
    </source>
</evidence>
<reference evidence="6 7" key="1">
    <citation type="journal article" date="2012" name="J. Bacteriol.">
        <title>Genome sequence of an alkane-degrading bacterium, Alcanivorax pacificus type strain W11-5, isolated from deep sea sediment.</title>
        <authorList>
            <person name="Lai Q."/>
            <person name="Shao Z."/>
        </authorList>
    </citation>
    <scope>NUCLEOTIDE SEQUENCE [LARGE SCALE GENOMIC DNA]</scope>
    <source>
        <strain evidence="6 7">W11-5</strain>
    </source>
</reference>
<dbReference type="InterPro" id="IPR009061">
    <property type="entry name" value="DNA-bd_dom_put_sf"/>
</dbReference>
<dbReference type="InterPro" id="IPR015358">
    <property type="entry name" value="Tscrpt_reg_MerR_DNA-bd"/>
</dbReference>
<dbReference type="HOGENOM" id="CLU_060077_2_0_6"/>
<dbReference type="GO" id="GO:0046872">
    <property type="term" value="F:metal ion binding"/>
    <property type="evidence" value="ECO:0007669"/>
    <property type="project" value="InterPro"/>
</dbReference>
<evidence type="ECO:0000256" key="2">
    <source>
        <dbReference type="ARBA" id="ARBA00023125"/>
    </source>
</evidence>
<evidence type="ECO:0000259" key="5">
    <source>
        <dbReference type="PROSITE" id="PS50937"/>
    </source>
</evidence>
<dbReference type="PANTHER" id="PTHR30204:SF92">
    <property type="entry name" value="HTH-TYPE TRANSCRIPTIONAL REGULATOR ZNTR"/>
    <property type="match status" value="1"/>
</dbReference>
<dbReference type="STRING" id="391936.S7S_14245"/>
<dbReference type="GO" id="GO:0045893">
    <property type="term" value="P:positive regulation of DNA-templated transcription"/>
    <property type="evidence" value="ECO:0007669"/>
    <property type="project" value="InterPro"/>
</dbReference>
<sequence>MEIKIGELAKRTGCEVVTIRYYEKEGLLPEPARSDGNFRLYGAAHVERLRFIRHCRSLDMSLSEIRTLLGLRDSPTRDCGEVNALLDAHIQQVEVRMEALLQLKRHLLALRETCSGARPVEACGILQGLSDGDCHDADLRNPNPQAELLVAAVDVPNGARPTRTGGRTRQLTPKEAKSRTSRAQTL</sequence>
<dbReference type="GO" id="GO:0003677">
    <property type="term" value="F:DNA binding"/>
    <property type="evidence" value="ECO:0007669"/>
    <property type="project" value="UniProtKB-KW"/>
</dbReference>
<protein>
    <submittedName>
        <fullName evidence="6">MerR family transcriptional regulator</fullName>
    </submittedName>
</protein>
<evidence type="ECO:0000313" key="7">
    <source>
        <dbReference type="Proteomes" id="UP000006764"/>
    </source>
</evidence>
<dbReference type="NCBIfam" id="TIGR02047">
    <property type="entry name" value="CadR-PbrR"/>
    <property type="match status" value="1"/>
</dbReference>
<feature type="compositionally biased region" description="Low complexity" evidence="4">
    <location>
        <begin position="156"/>
        <end position="171"/>
    </location>
</feature>
<dbReference type="Proteomes" id="UP000006764">
    <property type="component" value="Chromosome"/>
</dbReference>
<organism evidence="6 7">
    <name type="scientific">Isoalcanivorax pacificus W11-5</name>
    <dbReference type="NCBI Taxonomy" id="391936"/>
    <lineage>
        <taxon>Bacteria</taxon>
        <taxon>Pseudomonadati</taxon>
        <taxon>Pseudomonadota</taxon>
        <taxon>Gammaproteobacteria</taxon>
        <taxon>Oceanospirillales</taxon>
        <taxon>Alcanivoracaceae</taxon>
        <taxon>Isoalcanivorax</taxon>
    </lineage>
</organism>
<dbReference type="KEGG" id="apac:S7S_14245"/>
<keyword evidence="7" id="KW-1185">Reference proteome</keyword>
<dbReference type="GO" id="GO:0003700">
    <property type="term" value="F:DNA-binding transcription factor activity"/>
    <property type="evidence" value="ECO:0007669"/>
    <property type="project" value="InterPro"/>
</dbReference>
<keyword evidence="3" id="KW-0804">Transcription</keyword>
<dbReference type="OrthoDB" id="9808480at2"/>
<evidence type="ECO:0000256" key="3">
    <source>
        <dbReference type="ARBA" id="ARBA00023163"/>
    </source>
</evidence>
<dbReference type="InterPro" id="IPR000551">
    <property type="entry name" value="MerR-type_HTH_dom"/>
</dbReference>
<dbReference type="AlphaFoldDB" id="A0A0B4XPW1"/>
<gene>
    <name evidence="6" type="ORF">S7S_14245</name>
</gene>
<dbReference type="InterPro" id="IPR047057">
    <property type="entry name" value="MerR_fam"/>
</dbReference>
<dbReference type="InterPro" id="IPR011791">
    <property type="entry name" value="CadR-PbrR"/>
</dbReference>
<dbReference type="EMBL" id="CP004387">
    <property type="protein sequence ID" value="AJD49261.1"/>
    <property type="molecule type" value="Genomic_DNA"/>
</dbReference>
<keyword evidence="2" id="KW-0238">DNA-binding</keyword>
<dbReference type="Gene3D" id="1.10.1660.10">
    <property type="match status" value="1"/>
</dbReference>
<dbReference type="CDD" id="cd04784">
    <property type="entry name" value="HTH_CadR-PbrR"/>
    <property type="match status" value="1"/>
</dbReference>
<keyword evidence="1" id="KW-0805">Transcription regulation</keyword>
<evidence type="ECO:0000256" key="4">
    <source>
        <dbReference type="SAM" id="MobiDB-lite"/>
    </source>
</evidence>
<dbReference type="PRINTS" id="PR00040">
    <property type="entry name" value="HTHMERR"/>
</dbReference>
<dbReference type="PROSITE" id="PS50937">
    <property type="entry name" value="HTH_MERR_2"/>
    <property type="match status" value="1"/>
</dbReference>